<proteinExistence type="predicted"/>
<dbReference type="SUPFAM" id="SSF51569">
    <property type="entry name" value="Aldolase"/>
    <property type="match status" value="1"/>
</dbReference>
<dbReference type="GO" id="GO:0046279">
    <property type="term" value="P:3,4-dihydroxybenzoate biosynthetic process"/>
    <property type="evidence" value="ECO:0007669"/>
    <property type="project" value="TreeGrafter"/>
</dbReference>
<evidence type="ECO:0000256" key="4">
    <source>
        <dbReference type="ARBA" id="ARBA00023270"/>
    </source>
</evidence>
<reference evidence="5 6" key="1">
    <citation type="journal article" date="2019" name="Int. J. Syst. Evol. Microbiol.">
        <title>The Global Catalogue of Microorganisms (GCM) 10K type strain sequencing project: providing services to taxonomists for standard genome sequencing and annotation.</title>
        <authorList>
            <consortium name="The Broad Institute Genomics Platform"/>
            <consortium name="The Broad Institute Genome Sequencing Center for Infectious Disease"/>
            <person name="Wu L."/>
            <person name="Ma J."/>
        </authorList>
    </citation>
    <scope>NUCLEOTIDE SEQUENCE [LARGE SCALE GENOMIC DNA]</scope>
    <source>
        <strain evidence="5 6">JCM 17504</strain>
    </source>
</reference>
<dbReference type="GO" id="GO:0003855">
    <property type="term" value="F:3-dehydroquinate dehydratase activity"/>
    <property type="evidence" value="ECO:0007669"/>
    <property type="project" value="UniProtKB-EC"/>
</dbReference>
<organism evidence="5 6">
    <name type="scientific">Haladaptatus pallidirubidus</name>
    <dbReference type="NCBI Taxonomy" id="1008152"/>
    <lineage>
        <taxon>Archaea</taxon>
        <taxon>Methanobacteriati</taxon>
        <taxon>Methanobacteriota</taxon>
        <taxon>Stenosarchaea group</taxon>
        <taxon>Halobacteria</taxon>
        <taxon>Halobacteriales</taxon>
        <taxon>Haladaptataceae</taxon>
        <taxon>Haladaptatus</taxon>
    </lineage>
</organism>
<dbReference type="Proteomes" id="UP001501729">
    <property type="component" value="Unassembled WGS sequence"/>
</dbReference>
<sequence length="281" mass="31150">MYLTEIAQSKALPRIFCRPIIIETEYFIPYDVVFYFMDYDDLVLIAEVDELLDEPTVRSYADAVAIPFSDADSVIDQVKHYSGELPIVITTYANKDRNATFSDSEIDSLQTVVEHDSVEAITISLDDVQKEEQLLKSLNSANVDIIVSYVNYSQTPSRSDLMSTIMGAANFGDIVYVQTTAETTNDTSTLLSVINDATDQDVIIGGVATGKIGRHTRAIAPFYGSKLAFAPAAQSQNNNNRDTFTIQELSELIEDIEYSSTTTSLHDSITNSLITEYDDPK</sequence>
<evidence type="ECO:0000256" key="3">
    <source>
        <dbReference type="ARBA" id="ARBA00023239"/>
    </source>
</evidence>
<keyword evidence="6" id="KW-1185">Reference proteome</keyword>
<evidence type="ECO:0000313" key="6">
    <source>
        <dbReference type="Proteomes" id="UP001501729"/>
    </source>
</evidence>
<dbReference type="InterPro" id="IPR050146">
    <property type="entry name" value="Type-I_3-dehydroquinase"/>
</dbReference>
<protein>
    <recommendedName>
        <fullName evidence="2">3-dehydroquinate dehydratase</fullName>
        <ecNumber evidence="2">4.2.1.10</ecNumber>
    </recommendedName>
</protein>
<comment type="caution">
    <text evidence="5">The sequence shown here is derived from an EMBL/GenBank/DDBJ whole genome shotgun (WGS) entry which is preliminary data.</text>
</comment>
<dbReference type="EC" id="4.2.1.10" evidence="2"/>
<accession>A0AAV3UHE1</accession>
<dbReference type="InterPro" id="IPR013785">
    <property type="entry name" value="Aldolase_TIM"/>
</dbReference>
<dbReference type="Pfam" id="PF01487">
    <property type="entry name" value="DHquinase_I"/>
    <property type="match status" value="1"/>
</dbReference>
<dbReference type="Gene3D" id="3.20.20.70">
    <property type="entry name" value="Aldolase class I"/>
    <property type="match status" value="1"/>
</dbReference>
<evidence type="ECO:0000313" key="5">
    <source>
        <dbReference type="EMBL" id="GAA5049836.1"/>
    </source>
</evidence>
<name>A0AAV3UHE1_9EURY</name>
<dbReference type="EMBL" id="BAABKX010000007">
    <property type="protein sequence ID" value="GAA5049836.1"/>
    <property type="molecule type" value="Genomic_DNA"/>
</dbReference>
<dbReference type="AlphaFoldDB" id="A0AAV3UHE1"/>
<gene>
    <name evidence="5" type="ORF">GCM10025751_23110</name>
</gene>
<keyword evidence="3" id="KW-0456">Lyase</keyword>
<evidence type="ECO:0000256" key="2">
    <source>
        <dbReference type="ARBA" id="ARBA00012060"/>
    </source>
</evidence>
<evidence type="ECO:0000256" key="1">
    <source>
        <dbReference type="ARBA" id="ARBA00001864"/>
    </source>
</evidence>
<dbReference type="PANTHER" id="PTHR43699:SF1">
    <property type="entry name" value="3-DEHYDROQUINATE DEHYDRATASE"/>
    <property type="match status" value="1"/>
</dbReference>
<keyword evidence="4" id="KW-0704">Schiff base</keyword>
<comment type="catalytic activity">
    <reaction evidence="1">
        <text>3-dehydroquinate = 3-dehydroshikimate + H2O</text>
        <dbReference type="Rhea" id="RHEA:21096"/>
        <dbReference type="ChEBI" id="CHEBI:15377"/>
        <dbReference type="ChEBI" id="CHEBI:16630"/>
        <dbReference type="ChEBI" id="CHEBI:32364"/>
        <dbReference type="EC" id="4.2.1.10"/>
    </reaction>
</comment>
<dbReference type="PANTHER" id="PTHR43699">
    <property type="entry name" value="3-DEHYDROQUINATE DEHYDRATASE"/>
    <property type="match status" value="1"/>
</dbReference>
<dbReference type="InterPro" id="IPR001381">
    <property type="entry name" value="DHquinase_I"/>
</dbReference>